<accession>A0ABP3KR00</accession>
<evidence type="ECO:0000313" key="4">
    <source>
        <dbReference type="Proteomes" id="UP001500713"/>
    </source>
</evidence>
<name>A0ABP3KR00_9SPHN</name>
<feature type="chain" id="PRO_5046060147" description="Putative auto-transporter adhesin head GIN domain-containing protein" evidence="1">
    <location>
        <begin position="22"/>
        <end position="235"/>
    </location>
</feature>
<dbReference type="EMBL" id="BAAAEM010000003">
    <property type="protein sequence ID" value="GAA0485015.1"/>
    <property type="molecule type" value="Genomic_DNA"/>
</dbReference>
<reference evidence="4" key="1">
    <citation type="journal article" date="2019" name="Int. J. Syst. Evol. Microbiol.">
        <title>The Global Catalogue of Microorganisms (GCM) 10K type strain sequencing project: providing services to taxonomists for standard genome sequencing and annotation.</title>
        <authorList>
            <consortium name="The Broad Institute Genomics Platform"/>
            <consortium name="The Broad Institute Genome Sequencing Center for Infectious Disease"/>
            <person name="Wu L."/>
            <person name="Ma J."/>
        </authorList>
    </citation>
    <scope>NUCLEOTIDE SEQUENCE [LARGE SCALE GENOMIC DNA]</scope>
    <source>
        <strain evidence="4">JCM 14162</strain>
    </source>
</reference>
<comment type="caution">
    <text evidence="3">The sequence shown here is derived from an EMBL/GenBank/DDBJ whole genome shotgun (WGS) entry which is preliminary data.</text>
</comment>
<feature type="signal peptide" evidence="1">
    <location>
        <begin position="1"/>
        <end position="21"/>
    </location>
</feature>
<dbReference type="RefSeq" id="WP_229955390.1">
    <property type="nucleotide sequence ID" value="NZ_BAAAEM010000003.1"/>
</dbReference>
<dbReference type="Gene3D" id="2.160.20.120">
    <property type="match status" value="1"/>
</dbReference>
<gene>
    <name evidence="3" type="ORF">GCM10009096_29610</name>
</gene>
<feature type="domain" description="Putative auto-transporter adhesin head GIN" evidence="2">
    <location>
        <begin position="31"/>
        <end position="217"/>
    </location>
</feature>
<protein>
    <recommendedName>
        <fullName evidence="2">Putative auto-transporter adhesin head GIN domain-containing protein</fullName>
    </recommendedName>
</protein>
<proteinExistence type="predicted"/>
<organism evidence="3 4">
    <name type="scientific">Parasphingorhabdus litoris</name>
    <dbReference type="NCBI Taxonomy" id="394733"/>
    <lineage>
        <taxon>Bacteria</taxon>
        <taxon>Pseudomonadati</taxon>
        <taxon>Pseudomonadota</taxon>
        <taxon>Alphaproteobacteria</taxon>
        <taxon>Sphingomonadales</taxon>
        <taxon>Sphingomonadaceae</taxon>
        <taxon>Parasphingorhabdus</taxon>
    </lineage>
</organism>
<keyword evidence="4" id="KW-1185">Reference proteome</keyword>
<sequence length="235" mass="24382">MKNLYALLLLSLAAIMTPAQAAERNYSISSFEDVRIVGNVNVTITTGRGTSASAEAANREILDRVSLRKSGSQLIVSVKRKPGNNGSFSADAPVNVTLSSYVIKTISHSGSGTVSLDKLGGSSSKIRLSGFGVLTINEVESDVLDVGMSGGGQIIIAGKATKGQISLLGSSIFEGSQLTLETLNLTHRGPASSHVFVEKEANIFNSGTGQIQIDGRPNCSVRSGGSAQIICDPKG</sequence>
<evidence type="ECO:0000256" key="1">
    <source>
        <dbReference type="SAM" id="SignalP"/>
    </source>
</evidence>
<evidence type="ECO:0000313" key="3">
    <source>
        <dbReference type="EMBL" id="GAA0485015.1"/>
    </source>
</evidence>
<keyword evidence="1" id="KW-0732">Signal</keyword>
<dbReference type="InterPro" id="IPR021255">
    <property type="entry name" value="DUF2807"/>
</dbReference>
<dbReference type="Proteomes" id="UP001500713">
    <property type="component" value="Unassembled WGS sequence"/>
</dbReference>
<evidence type="ECO:0000259" key="2">
    <source>
        <dbReference type="Pfam" id="PF10988"/>
    </source>
</evidence>
<dbReference type="Pfam" id="PF10988">
    <property type="entry name" value="DUF2807"/>
    <property type="match status" value="1"/>
</dbReference>